<comment type="caution">
    <text evidence="2">The sequence shown here is derived from an EMBL/GenBank/DDBJ whole genome shotgun (WGS) entry which is preliminary data.</text>
</comment>
<organism evidence="2 3">
    <name type="scientific">Liparis tanakae</name>
    <name type="common">Tanaka's snailfish</name>
    <dbReference type="NCBI Taxonomy" id="230148"/>
    <lineage>
        <taxon>Eukaryota</taxon>
        <taxon>Metazoa</taxon>
        <taxon>Chordata</taxon>
        <taxon>Craniata</taxon>
        <taxon>Vertebrata</taxon>
        <taxon>Euteleostomi</taxon>
        <taxon>Actinopterygii</taxon>
        <taxon>Neopterygii</taxon>
        <taxon>Teleostei</taxon>
        <taxon>Neoteleostei</taxon>
        <taxon>Acanthomorphata</taxon>
        <taxon>Eupercaria</taxon>
        <taxon>Perciformes</taxon>
        <taxon>Cottioidei</taxon>
        <taxon>Cottales</taxon>
        <taxon>Liparidae</taxon>
        <taxon>Liparis</taxon>
    </lineage>
</organism>
<reference evidence="2 3" key="1">
    <citation type="submission" date="2019-03" db="EMBL/GenBank/DDBJ databases">
        <title>First draft genome of Liparis tanakae, snailfish: a comprehensive survey of snailfish specific genes.</title>
        <authorList>
            <person name="Kim W."/>
            <person name="Song I."/>
            <person name="Jeong J.-H."/>
            <person name="Kim D."/>
            <person name="Kim S."/>
            <person name="Ryu S."/>
            <person name="Song J.Y."/>
            <person name="Lee S.K."/>
        </authorList>
    </citation>
    <scope>NUCLEOTIDE SEQUENCE [LARGE SCALE GENOMIC DNA]</scope>
    <source>
        <tissue evidence="2">Muscle</tissue>
    </source>
</reference>
<dbReference type="EMBL" id="SRLO01000319">
    <property type="protein sequence ID" value="TNN61220.1"/>
    <property type="molecule type" value="Genomic_DNA"/>
</dbReference>
<name>A0A4Z2H6T7_9TELE</name>
<feature type="region of interest" description="Disordered" evidence="1">
    <location>
        <begin position="79"/>
        <end position="101"/>
    </location>
</feature>
<evidence type="ECO:0000313" key="2">
    <source>
        <dbReference type="EMBL" id="TNN61220.1"/>
    </source>
</evidence>
<keyword evidence="3" id="KW-1185">Reference proteome</keyword>
<dbReference type="AlphaFoldDB" id="A0A4Z2H6T7"/>
<dbReference type="Proteomes" id="UP000314294">
    <property type="component" value="Unassembled WGS sequence"/>
</dbReference>
<evidence type="ECO:0000256" key="1">
    <source>
        <dbReference type="SAM" id="MobiDB-lite"/>
    </source>
</evidence>
<protein>
    <submittedName>
        <fullName evidence="2">Uncharacterized protein</fullName>
    </submittedName>
</protein>
<accession>A0A4Z2H6T7</accession>
<gene>
    <name evidence="2" type="ORF">EYF80_028515</name>
</gene>
<proteinExistence type="predicted"/>
<evidence type="ECO:0000313" key="3">
    <source>
        <dbReference type="Proteomes" id="UP000314294"/>
    </source>
</evidence>
<sequence>MLTGAGVRGCKYSGWSKCPVCALNILRTRMGSRFACRTGSRGVNKDTAAPGRGVGLPRVSLSSMRGSLISTRRTSKCPLGGRIADEMGGPDAREGGATVKRGNRYLHRQDATMTEWKGTLARADLSRRRKVSGFDAVVTFEGR</sequence>